<reference evidence="1 2" key="1">
    <citation type="submission" date="2020-02" db="EMBL/GenBank/DDBJ databases">
        <authorList>
            <person name="Ferguson B K."/>
        </authorList>
    </citation>
    <scope>NUCLEOTIDE SEQUENCE [LARGE SCALE GENOMIC DNA]</scope>
</reference>
<sequence length="263" mass="30050">MPSVSNRAKLRRENKGGKAIGGYSQVRRKIRKNPARESTICAIFIFEVPPSLRSLDNTQYLLIMEQTACCALPVECARNIEYVKGPRAGPGPLGPRAPGILTPLPPPLDGPGFDNQIILRKSKGTPGTASIIQRTPRVMLLLSTRIKNNNRYKSKKRTLRSEQLNAQIGSLVPENKKIIPKKNNKKKNNSKKFSPTVWGCQYRQRISMYRISIFLKSIRLFRYLFEYSGTYSNVEVEGHIGMYGTHTLLKWKPERMYLGERWW</sequence>
<protein>
    <submittedName>
        <fullName evidence="1">Uncharacterized protein</fullName>
    </submittedName>
</protein>
<gene>
    <name evidence="1" type="ORF">NTEN_LOCUS24113</name>
</gene>
<dbReference type="EMBL" id="CADCXU010035398">
    <property type="protein sequence ID" value="CAB0020540.1"/>
    <property type="molecule type" value="Genomic_DNA"/>
</dbReference>
<accession>A0A6H5HQ32</accession>
<evidence type="ECO:0000313" key="1">
    <source>
        <dbReference type="EMBL" id="CAB0020540.1"/>
    </source>
</evidence>
<dbReference type="Proteomes" id="UP000479000">
    <property type="component" value="Unassembled WGS sequence"/>
</dbReference>
<keyword evidence="2" id="KW-1185">Reference proteome</keyword>
<evidence type="ECO:0000313" key="2">
    <source>
        <dbReference type="Proteomes" id="UP000479000"/>
    </source>
</evidence>
<name>A0A6H5HQ32_9HEMI</name>
<proteinExistence type="predicted"/>
<dbReference type="AlphaFoldDB" id="A0A6H5HQ32"/>
<organism evidence="1 2">
    <name type="scientific">Nesidiocoris tenuis</name>
    <dbReference type="NCBI Taxonomy" id="355587"/>
    <lineage>
        <taxon>Eukaryota</taxon>
        <taxon>Metazoa</taxon>
        <taxon>Ecdysozoa</taxon>
        <taxon>Arthropoda</taxon>
        <taxon>Hexapoda</taxon>
        <taxon>Insecta</taxon>
        <taxon>Pterygota</taxon>
        <taxon>Neoptera</taxon>
        <taxon>Paraneoptera</taxon>
        <taxon>Hemiptera</taxon>
        <taxon>Heteroptera</taxon>
        <taxon>Panheteroptera</taxon>
        <taxon>Cimicomorpha</taxon>
        <taxon>Miridae</taxon>
        <taxon>Dicyphina</taxon>
        <taxon>Nesidiocoris</taxon>
    </lineage>
</organism>